<reference evidence="1 2" key="1">
    <citation type="submission" date="2021-06" db="EMBL/GenBank/DDBJ databases">
        <authorList>
            <person name="Palmer J.M."/>
        </authorList>
    </citation>
    <scope>NUCLEOTIDE SEQUENCE [LARGE SCALE GENOMIC DNA]</scope>
    <source>
        <strain evidence="2">if_2019</strain>
        <tissue evidence="1">Muscle</tissue>
    </source>
</reference>
<evidence type="ECO:0000313" key="1">
    <source>
        <dbReference type="EMBL" id="MEQ2256222.1"/>
    </source>
</evidence>
<evidence type="ECO:0008006" key="3">
    <source>
        <dbReference type="Google" id="ProtNLM"/>
    </source>
</evidence>
<dbReference type="Proteomes" id="UP001482620">
    <property type="component" value="Unassembled WGS sequence"/>
</dbReference>
<dbReference type="EMBL" id="JAHRIQ010106690">
    <property type="protein sequence ID" value="MEQ2256222.1"/>
    <property type="molecule type" value="Genomic_DNA"/>
</dbReference>
<protein>
    <recommendedName>
        <fullName evidence="3">Secreted protein</fullName>
    </recommendedName>
</protein>
<keyword evidence="2" id="KW-1185">Reference proteome</keyword>
<gene>
    <name evidence="1" type="ORF">ILYODFUR_022143</name>
</gene>
<sequence length="74" mass="8178">MRYRRQLVVVVAGCGTCTAESLPNDALSAEKMLFFPSHYAPLLQHGPPRLCDISQAAGVRVHSQTTRLRGGERR</sequence>
<name>A0ABV0VJ30_9TELE</name>
<proteinExistence type="predicted"/>
<accession>A0ABV0VJ30</accession>
<organism evidence="1 2">
    <name type="scientific">Ilyodon furcidens</name>
    <name type="common">goldbreast splitfin</name>
    <dbReference type="NCBI Taxonomy" id="33524"/>
    <lineage>
        <taxon>Eukaryota</taxon>
        <taxon>Metazoa</taxon>
        <taxon>Chordata</taxon>
        <taxon>Craniata</taxon>
        <taxon>Vertebrata</taxon>
        <taxon>Euteleostomi</taxon>
        <taxon>Actinopterygii</taxon>
        <taxon>Neopterygii</taxon>
        <taxon>Teleostei</taxon>
        <taxon>Neoteleostei</taxon>
        <taxon>Acanthomorphata</taxon>
        <taxon>Ovalentaria</taxon>
        <taxon>Atherinomorphae</taxon>
        <taxon>Cyprinodontiformes</taxon>
        <taxon>Goodeidae</taxon>
        <taxon>Ilyodon</taxon>
    </lineage>
</organism>
<evidence type="ECO:0000313" key="2">
    <source>
        <dbReference type="Proteomes" id="UP001482620"/>
    </source>
</evidence>
<comment type="caution">
    <text evidence="1">The sequence shown here is derived from an EMBL/GenBank/DDBJ whole genome shotgun (WGS) entry which is preliminary data.</text>
</comment>